<accession>A0ABQ8J112</accession>
<reference evidence="1 2" key="1">
    <citation type="journal article" date="2018" name="J. Allergy Clin. Immunol.">
        <title>High-quality assembly of Dermatophagoides pteronyssinus genome and transcriptome reveals a wide range of novel allergens.</title>
        <authorList>
            <person name="Liu X.Y."/>
            <person name="Yang K.Y."/>
            <person name="Wang M.Q."/>
            <person name="Kwok J.S."/>
            <person name="Zeng X."/>
            <person name="Yang Z."/>
            <person name="Xiao X.J."/>
            <person name="Lau C.P."/>
            <person name="Li Y."/>
            <person name="Huang Z.M."/>
            <person name="Ba J.G."/>
            <person name="Yim A.K."/>
            <person name="Ouyang C.Y."/>
            <person name="Ngai S.M."/>
            <person name="Chan T.F."/>
            <person name="Leung E.L."/>
            <person name="Liu L."/>
            <person name="Liu Z.G."/>
            <person name="Tsui S.K."/>
        </authorList>
    </citation>
    <scope>NUCLEOTIDE SEQUENCE [LARGE SCALE GENOMIC DNA]</scope>
    <source>
        <strain evidence="1">Derp</strain>
    </source>
</reference>
<proteinExistence type="predicted"/>
<dbReference type="Proteomes" id="UP000887458">
    <property type="component" value="Unassembled WGS sequence"/>
</dbReference>
<gene>
    <name evidence="1" type="ORF">DERP_000742</name>
</gene>
<sequence length="78" mass="8985">MFPIFVDPFCWKLIQKFLTSISTQNFPATTKERIVDIISQRFIKTVIKNRICLSSSSSSSSSLNNTSYELITSIFEER</sequence>
<protein>
    <submittedName>
        <fullName evidence="1">Uncharacterized protein</fullName>
    </submittedName>
</protein>
<keyword evidence="2" id="KW-1185">Reference proteome</keyword>
<evidence type="ECO:0000313" key="1">
    <source>
        <dbReference type="EMBL" id="KAH9416243.1"/>
    </source>
</evidence>
<organism evidence="1 2">
    <name type="scientific">Dermatophagoides pteronyssinus</name>
    <name type="common">European house dust mite</name>
    <dbReference type="NCBI Taxonomy" id="6956"/>
    <lineage>
        <taxon>Eukaryota</taxon>
        <taxon>Metazoa</taxon>
        <taxon>Ecdysozoa</taxon>
        <taxon>Arthropoda</taxon>
        <taxon>Chelicerata</taxon>
        <taxon>Arachnida</taxon>
        <taxon>Acari</taxon>
        <taxon>Acariformes</taxon>
        <taxon>Sarcoptiformes</taxon>
        <taxon>Astigmata</taxon>
        <taxon>Psoroptidia</taxon>
        <taxon>Analgoidea</taxon>
        <taxon>Pyroglyphidae</taxon>
        <taxon>Dermatophagoidinae</taxon>
        <taxon>Dermatophagoides</taxon>
    </lineage>
</organism>
<reference evidence="1 2" key="2">
    <citation type="journal article" date="2022" name="Mol. Biol. Evol.">
        <title>Comparative Genomics Reveals Insights into the Divergent Evolution of Astigmatic Mites and Household Pest Adaptations.</title>
        <authorList>
            <person name="Xiong Q."/>
            <person name="Wan A.T."/>
            <person name="Liu X."/>
            <person name="Fung C.S."/>
            <person name="Xiao X."/>
            <person name="Malainual N."/>
            <person name="Hou J."/>
            <person name="Wang L."/>
            <person name="Wang M."/>
            <person name="Yang K.Y."/>
            <person name="Cui Y."/>
            <person name="Leung E.L."/>
            <person name="Nong W."/>
            <person name="Shin S.K."/>
            <person name="Au S.W."/>
            <person name="Jeong K.Y."/>
            <person name="Chew F.T."/>
            <person name="Hui J.H."/>
            <person name="Leung T.F."/>
            <person name="Tungtrongchitr A."/>
            <person name="Zhong N."/>
            <person name="Liu Z."/>
            <person name="Tsui S.K."/>
        </authorList>
    </citation>
    <scope>NUCLEOTIDE SEQUENCE [LARGE SCALE GENOMIC DNA]</scope>
    <source>
        <strain evidence="1">Derp</strain>
    </source>
</reference>
<evidence type="ECO:0000313" key="2">
    <source>
        <dbReference type="Proteomes" id="UP000887458"/>
    </source>
</evidence>
<name>A0ABQ8J112_DERPT</name>
<dbReference type="EMBL" id="NJHN03000095">
    <property type="protein sequence ID" value="KAH9416243.1"/>
    <property type="molecule type" value="Genomic_DNA"/>
</dbReference>
<comment type="caution">
    <text evidence="1">The sequence shown here is derived from an EMBL/GenBank/DDBJ whole genome shotgun (WGS) entry which is preliminary data.</text>
</comment>